<evidence type="ECO:0000313" key="1">
    <source>
        <dbReference type="EMBL" id="EOY20370.1"/>
    </source>
</evidence>
<dbReference type="Gramene" id="EOY20370">
    <property type="protein sequence ID" value="EOY20370"/>
    <property type="gene ID" value="TCM_045981"/>
</dbReference>
<dbReference type="HOGENOM" id="CLU_2709872_0_0_1"/>
<dbReference type="Proteomes" id="UP000026915">
    <property type="component" value="Unassembled WGS sequence"/>
</dbReference>
<organism evidence="1 2">
    <name type="scientific">Theobroma cacao</name>
    <name type="common">Cacao</name>
    <name type="synonym">Cocoa</name>
    <dbReference type="NCBI Taxonomy" id="3641"/>
    <lineage>
        <taxon>Eukaryota</taxon>
        <taxon>Viridiplantae</taxon>
        <taxon>Streptophyta</taxon>
        <taxon>Embryophyta</taxon>
        <taxon>Tracheophyta</taxon>
        <taxon>Spermatophyta</taxon>
        <taxon>Magnoliopsida</taxon>
        <taxon>eudicotyledons</taxon>
        <taxon>Gunneridae</taxon>
        <taxon>Pentapetalae</taxon>
        <taxon>rosids</taxon>
        <taxon>malvids</taxon>
        <taxon>Malvales</taxon>
        <taxon>Malvaceae</taxon>
        <taxon>Byttnerioideae</taxon>
        <taxon>Theobroma</taxon>
    </lineage>
</organism>
<proteinExistence type="predicted"/>
<dbReference type="AlphaFoldDB" id="S1RW89"/>
<evidence type="ECO:0000313" key="2">
    <source>
        <dbReference type="Proteomes" id="UP000026915"/>
    </source>
</evidence>
<gene>
    <name evidence="1" type="ORF">TCM_045981</name>
</gene>
<reference evidence="1 2" key="1">
    <citation type="journal article" date="2013" name="Genome Biol.">
        <title>The genome sequence of the most widely cultivated cacao type and its use to identify candidate genes regulating pod color.</title>
        <authorList>
            <person name="Motamayor J.C."/>
            <person name="Mockaitis K."/>
            <person name="Schmutz J."/>
            <person name="Haiminen N."/>
            <person name="Iii D.L."/>
            <person name="Cornejo O."/>
            <person name="Findley S.D."/>
            <person name="Zheng P."/>
            <person name="Utro F."/>
            <person name="Royaert S."/>
            <person name="Saski C."/>
            <person name="Jenkins J."/>
            <person name="Podicheti R."/>
            <person name="Zhao M."/>
            <person name="Scheffler B.E."/>
            <person name="Stack J.C."/>
            <person name="Feltus F.A."/>
            <person name="Mustiga G.M."/>
            <person name="Amores F."/>
            <person name="Phillips W."/>
            <person name="Marelli J.P."/>
            <person name="May G.D."/>
            <person name="Shapiro H."/>
            <person name="Ma J."/>
            <person name="Bustamante C.D."/>
            <person name="Schnell R.J."/>
            <person name="Main D."/>
            <person name="Gilbert D."/>
            <person name="Parida L."/>
            <person name="Kuhn D.N."/>
        </authorList>
    </citation>
    <scope>NUCLEOTIDE SEQUENCE [LARGE SCALE GENOMIC DNA]</scope>
    <source>
        <strain evidence="2">cv. Matina 1-6</strain>
    </source>
</reference>
<keyword evidence="2" id="KW-1185">Reference proteome</keyword>
<protein>
    <submittedName>
        <fullName evidence="1">Uncharacterized protein</fullName>
    </submittedName>
</protein>
<name>S1RW89_THECC</name>
<accession>S1RW89</accession>
<dbReference type="InParanoid" id="S1RW89"/>
<dbReference type="EMBL" id="KE133073">
    <property type="protein sequence ID" value="EOY20370.1"/>
    <property type="molecule type" value="Genomic_DNA"/>
</dbReference>
<sequence>MAAYEQAQHMNKHVLWYPQSLKVLRCLIKSNGAKAPNKVQKVSTLQSSEGAKAPNKVQKVLRHLIKFKRCKGT</sequence>